<keyword evidence="8" id="KW-1185">Reference proteome</keyword>
<keyword evidence="3 6" id="KW-0732">Signal</keyword>
<feature type="chain" id="PRO_5031078554" evidence="6">
    <location>
        <begin position="21"/>
        <end position="149"/>
    </location>
</feature>
<evidence type="ECO:0000256" key="3">
    <source>
        <dbReference type="ARBA" id="ARBA00022729"/>
    </source>
</evidence>
<dbReference type="GO" id="GO:0030288">
    <property type="term" value="C:outer membrane-bounded periplasmic space"/>
    <property type="evidence" value="ECO:0007669"/>
    <property type="project" value="TreeGrafter"/>
</dbReference>
<evidence type="ECO:0000256" key="2">
    <source>
        <dbReference type="ARBA" id="ARBA00008441"/>
    </source>
</evidence>
<comment type="subcellular location">
    <subcellularLocation>
        <location evidence="1">Periplasm</location>
    </subcellularLocation>
</comment>
<keyword evidence="4" id="KW-0574">Periplasm</keyword>
<sequence length="149" mass="17234">MRKTLIALLLATSLPTLALATPADGPRGPAHDCDMSAHGEHHGPRKGDMFKDLNLTPEQREQFRTLMHERKDDPRAITRKYLDKLPQAEQQAMKKELETARLDHDKAVRAILTPEQQKVFDQHKQEMEKNRADRAEFDTWKAERDSKKQ</sequence>
<dbReference type="InterPro" id="IPR052211">
    <property type="entry name" value="Cpx_auxiliary_protein"/>
</dbReference>
<dbReference type="RefSeq" id="WP_183088525.1">
    <property type="nucleotide sequence ID" value="NZ_JACJUD010000002.1"/>
</dbReference>
<dbReference type="InterPro" id="IPR012899">
    <property type="entry name" value="LTXXQ"/>
</dbReference>
<feature type="compositionally biased region" description="Basic and acidic residues" evidence="5">
    <location>
        <begin position="118"/>
        <end position="149"/>
    </location>
</feature>
<comment type="caution">
    <text evidence="7">The sequence shown here is derived from an EMBL/GenBank/DDBJ whole genome shotgun (WGS) entry which is preliminary data.</text>
</comment>
<gene>
    <name evidence="7" type="ORF">H3H51_08020</name>
</gene>
<evidence type="ECO:0000256" key="5">
    <source>
        <dbReference type="SAM" id="MobiDB-lite"/>
    </source>
</evidence>
<dbReference type="EMBL" id="JACJUD010000002">
    <property type="protein sequence ID" value="MBB2494967.1"/>
    <property type="molecule type" value="Genomic_DNA"/>
</dbReference>
<organism evidence="7 8">
    <name type="scientific">Aquipseudomonas ullengensis</name>
    <dbReference type="NCBI Taxonomy" id="2759166"/>
    <lineage>
        <taxon>Bacteria</taxon>
        <taxon>Pseudomonadati</taxon>
        <taxon>Pseudomonadota</taxon>
        <taxon>Gammaproteobacteria</taxon>
        <taxon>Pseudomonadales</taxon>
        <taxon>Pseudomonadaceae</taxon>
        <taxon>Aquipseudomonas</taxon>
    </lineage>
</organism>
<dbReference type="PANTHER" id="PTHR38102">
    <property type="entry name" value="PERIPLASMIC CHAPERONE SPY"/>
    <property type="match status" value="1"/>
</dbReference>
<name>A0A7W4LKS1_9GAMM</name>
<feature type="region of interest" description="Disordered" evidence="5">
    <location>
        <begin position="116"/>
        <end position="149"/>
    </location>
</feature>
<evidence type="ECO:0000313" key="8">
    <source>
        <dbReference type="Proteomes" id="UP000542720"/>
    </source>
</evidence>
<evidence type="ECO:0000256" key="4">
    <source>
        <dbReference type="ARBA" id="ARBA00022764"/>
    </source>
</evidence>
<dbReference type="Pfam" id="PF07813">
    <property type="entry name" value="LTXXQ"/>
    <property type="match status" value="1"/>
</dbReference>
<accession>A0A7W4LKS1</accession>
<dbReference type="PANTHER" id="PTHR38102:SF1">
    <property type="entry name" value="PERIPLASMIC CHAPERONE SPY"/>
    <property type="match status" value="1"/>
</dbReference>
<dbReference type="GO" id="GO:0051082">
    <property type="term" value="F:unfolded protein binding"/>
    <property type="evidence" value="ECO:0007669"/>
    <property type="project" value="TreeGrafter"/>
</dbReference>
<proteinExistence type="inferred from homology"/>
<evidence type="ECO:0000256" key="1">
    <source>
        <dbReference type="ARBA" id="ARBA00004418"/>
    </source>
</evidence>
<feature type="region of interest" description="Disordered" evidence="5">
    <location>
        <begin position="19"/>
        <end position="54"/>
    </location>
</feature>
<dbReference type="AlphaFoldDB" id="A0A7W4LKS1"/>
<evidence type="ECO:0000256" key="6">
    <source>
        <dbReference type="SAM" id="SignalP"/>
    </source>
</evidence>
<feature type="compositionally biased region" description="Basic and acidic residues" evidence="5">
    <location>
        <begin position="29"/>
        <end position="51"/>
    </location>
</feature>
<comment type="similarity">
    <text evidence="2">Belongs to the CpxP/Spy family.</text>
</comment>
<dbReference type="Proteomes" id="UP000542720">
    <property type="component" value="Unassembled WGS sequence"/>
</dbReference>
<feature type="signal peptide" evidence="6">
    <location>
        <begin position="1"/>
        <end position="20"/>
    </location>
</feature>
<protein>
    <submittedName>
        <fullName evidence="7">Spy/CpxP family protein refolding chaperone</fullName>
    </submittedName>
</protein>
<reference evidence="7 8" key="1">
    <citation type="submission" date="2020-08" db="EMBL/GenBank/DDBJ databases">
        <authorList>
            <person name="Kim C.M."/>
        </authorList>
    </citation>
    <scope>NUCLEOTIDE SEQUENCE [LARGE SCALE GENOMIC DNA]</scope>
    <source>
        <strain evidence="7 8">UL070</strain>
    </source>
</reference>
<dbReference type="Gene3D" id="1.20.120.1490">
    <property type="match status" value="1"/>
</dbReference>
<evidence type="ECO:0000313" key="7">
    <source>
        <dbReference type="EMBL" id="MBB2494967.1"/>
    </source>
</evidence>